<dbReference type="InterPro" id="IPR003356">
    <property type="entry name" value="DNA_methylase_A-5"/>
</dbReference>
<dbReference type="PANTHER" id="PTHR42933">
    <property type="entry name" value="SLR6095 PROTEIN"/>
    <property type="match status" value="1"/>
</dbReference>
<accession>A0A174KXK9</accession>
<protein>
    <recommendedName>
        <fullName evidence="1">site-specific DNA-methyltransferase (adenine-specific)</fullName>
        <ecNumber evidence="1">2.1.1.72</ecNumber>
    </recommendedName>
</protein>
<dbReference type="EMBL" id="CZAJ01000019">
    <property type="protein sequence ID" value="CUP14897.1"/>
    <property type="molecule type" value="Genomic_DNA"/>
</dbReference>
<dbReference type="SUPFAM" id="SSF53335">
    <property type="entry name" value="S-adenosyl-L-methionine-dependent methyltransferases"/>
    <property type="match status" value="1"/>
</dbReference>
<gene>
    <name evidence="8" type="ORF">ERS852497_02037</name>
</gene>
<evidence type="ECO:0000259" key="7">
    <source>
        <dbReference type="Pfam" id="PF02384"/>
    </source>
</evidence>
<dbReference type="GO" id="GO:0032259">
    <property type="term" value="P:methylation"/>
    <property type="evidence" value="ECO:0007669"/>
    <property type="project" value="UniProtKB-KW"/>
</dbReference>
<evidence type="ECO:0000256" key="6">
    <source>
        <dbReference type="ARBA" id="ARBA00047942"/>
    </source>
</evidence>
<evidence type="ECO:0000256" key="4">
    <source>
        <dbReference type="ARBA" id="ARBA00022691"/>
    </source>
</evidence>
<dbReference type="Gene3D" id="3.40.50.150">
    <property type="entry name" value="Vaccinia Virus protein VP39"/>
    <property type="match status" value="1"/>
</dbReference>
<dbReference type="PANTHER" id="PTHR42933:SF3">
    <property type="entry name" value="TYPE I RESTRICTION ENZYME MJAVIII METHYLASE SUBUNIT"/>
    <property type="match status" value="1"/>
</dbReference>
<keyword evidence="2 8" id="KW-0489">Methyltransferase</keyword>
<evidence type="ECO:0000256" key="2">
    <source>
        <dbReference type="ARBA" id="ARBA00022603"/>
    </source>
</evidence>
<evidence type="ECO:0000256" key="1">
    <source>
        <dbReference type="ARBA" id="ARBA00011900"/>
    </source>
</evidence>
<keyword evidence="4" id="KW-0949">S-adenosyl-L-methionine</keyword>
<feature type="domain" description="DNA methylase adenine-specific" evidence="7">
    <location>
        <begin position="106"/>
        <end position="210"/>
    </location>
</feature>
<evidence type="ECO:0000313" key="9">
    <source>
        <dbReference type="Proteomes" id="UP000095602"/>
    </source>
</evidence>
<dbReference type="PRINTS" id="PR00507">
    <property type="entry name" value="N12N6MTFRASE"/>
</dbReference>
<keyword evidence="5" id="KW-0680">Restriction system</keyword>
<dbReference type="InterPro" id="IPR051537">
    <property type="entry name" value="DNA_Adenine_Mtase"/>
</dbReference>
<evidence type="ECO:0000256" key="5">
    <source>
        <dbReference type="ARBA" id="ARBA00022747"/>
    </source>
</evidence>
<dbReference type="EC" id="2.1.1.72" evidence="1"/>
<proteinExistence type="predicted"/>
<evidence type="ECO:0000313" key="8">
    <source>
        <dbReference type="EMBL" id="CUP14897.1"/>
    </source>
</evidence>
<dbReference type="RefSeq" id="WP_055274193.1">
    <property type="nucleotide sequence ID" value="NZ_CZAJ01000019.1"/>
</dbReference>
<comment type="catalytic activity">
    <reaction evidence="6">
        <text>a 2'-deoxyadenosine in DNA + S-adenosyl-L-methionine = an N(6)-methyl-2'-deoxyadenosine in DNA + S-adenosyl-L-homocysteine + H(+)</text>
        <dbReference type="Rhea" id="RHEA:15197"/>
        <dbReference type="Rhea" id="RHEA-COMP:12418"/>
        <dbReference type="Rhea" id="RHEA-COMP:12419"/>
        <dbReference type="ChEBI" id="CHEBI:15378"/>
        <dbReference type="ChEBI" id="CHEBI:57856"/>
        <dbReference type="ChEBI" id="CHEBI:59789"/>
        <dbReference type="ChEBI" id="CHEBI:90615"/>
        <dbReference type="ChEBI" id="CHEBI:90616"/>
        <dbReference type="EC" id="2.1.1.72"/>
    </reaction>
</comment>
<reference evidence="8 9" key="1">
    <citation type="submission" date="2015-09" db="EMBL/GenBank/DDBJ databases">
        <authorList>
            <consortium name="Pathogen Informatics"/>
        </authorList>
    </citation>
    <scope>NUCLEOTIDE SEQUENCE [LARGE SCALE GENOMIC DNA]</scope>
    <source>
        <strain evidence="8 9">2789STDY5834884</strain>
    </source>
</reference>
<dbReference type="Pfam" id="PF02384">
    <property type="entry name" value="N6_Mtase"/>
    <property type="match status" value="1"/>
</dbReference>
<dbReference type="GO" id="GO:0009307">
    <property type="term" value="P:DNA restriction-modification system"/>
    <property type="evidence" value="ECO:0007669"/>
    <property type="project" value="UniProtKB-KW"/>
</dbReference>
<organism evidence="8 9">
    <name type="scientific">Agathobacter rectalis</name>
    <dbReference type="NCBI Taxonomy" id="39491"/>
    <lineage>
        <taxon>Bacteria</taxon>
        <taxon>Bacillati</taxon>
        <taxon>Bacillota</taxon>
        <taxon>Clostridia</taxon>
        <taxon>Lachnospirales</taxon>
        <taxon>Lachnospiraceae</taxon>
        <taxon>Agathobacter</taxon>
    </lineage>
</organism>
<dbReference type="GO" id="GO:0003677">
    <property type="term" value="F:DNA binding"/>
    <property type="evidence" value="ECO:0007669"/>
    <property type="project" value="InterPro"/>
</dbReference>
<name>A0A174KXK9_9FIRM</name>
<keyword evidence="3 8" id="KW-0808">Transferase</keyword>
<dbReference type="Proteomes" id="UP000095602">
    <property type="component" value="Unassembled WGS sequence"/>
</dbReference>
<dbReference type="AlphaFoldDB" id="A0A174KXK9"/>
<sequence length="277" mass="31601">MAKHSEAIQGTEKEFLDEFQKLCYSRSSWQVWADLMAAMACSISNVADRSPEHYESREKEYAQCIERLGSVEVPAKMLAIIVEALERNPEQDFLGAMYMQLNLGNHWKGQFFTPYCVCKMMSEITCEDVDSHIEKQGYLSICDPACGAGATLIAAANTMKKCKHNFQNHVVFVAQDIDRITGMMCYIQLSLLGCAGYVCIANTITNPLTGHVLFPNEKDGQELWYMPMFQNQIWTWRRLFQSMGGLGGTATTEKTVEKEHFYMFFDFDKKEEAYGNR</sequence>
<evidence type="ECO:0000256" key="3">
    <source>
        <dbReference type="ARBA" id="ARBA00022679"/>
    </source>
</evidence>
<dbReference type="GO" id="GO:0009007">
    <property type="term" value="F:site-specific DNA-methyltransferase (adenine-specific) activity"/>
    <property type="evidence" value="ECO:0007669"/>
    <property type="project" value="UniProtKB-EC"/>
</dbReference>
<dbReference type="InterPro" id="IPR029063">
    <property type="entry name" value="SAM-dependent_MTases_sf"/>
</dbReference>
<dbReference type="GO" id="GO:0008170">
    <property type="term" value="F:N-methyltransferase activity"/>
    <property type="evidence" value="ECO:0007669"/>
    <property type="project" value="InterPro"/>
</dbReference>